<dbReference type="RefSeq" id="WP_304574976.1">
    <property type="nucleotide sequence ID" value="NZ_JAUQOO010000009.1"/>
</dbReference>
<feature type="chain" id="PRO_5045412413" evidence="2">
    <location>
        <begin position="37"/>
        <end position="119"/>
    </location>
</feature>
<feature type="compositionally biased region" description="Polar residues" evidence="1">
    <location>
        <begin position="109"/>
        <end position="119"/>
    </location>
</feature>
<evidence type="ECO:0000256" key="2">
    <source>
        <dbReference type="SAM" id="SignalP"/>
    </source>
</evidence>
<sequence length="119" mass="13048">MNTNLPAKKNTSSLRLIRHLVASALCSLLIAAPVYAAGTASERTNVEIMVRELNALEAVARRSAELPSDDAQRYRFDYTRLAGDIARIRQGLQDYLSPSRAQPRDATDISGSYSSDSHP</sequence>
<gene>
    <name evidence="3" type="ORF">Q6A51_13180</name>
</gene>
<dbReference type="Proteomes" id="UP001223016">
    <property type="component" value="Unassembled WGS sequence"/>
</dbReference>
<feature type="region of interest" description="Disordered" evidence="1">
    <location>
        <begin position="96"/>
        <end position="119"/>
    </location>
</feature>
<evidence type="ECO:0000313" key="3">
    <source>
        <dbReference type="EMBL" id="MDO7927742.1"/>
    </source>
</evidence>
<accession>A0ABT9CVE8</accession>
<feature type="signal peptide" evidence="2">
    <location>
        <begin position="1"/>
        <end position="36"/>
    </location>
</feature>
<proteinExistence type="predicted"/>
<comment type="caution">
    <text evidence="3">The sequence shown here is derived from an EMBL/GenBank/DDBJ whole genome shotgun (WGS) entry which is preliminary data.</text>
</comment>
<keyword evidence="2" id="KW-0732">Signal</keyword>
<dbReference type="Pfam" id="PF09686">
    <property type="entry name" value="Plasmid_RAQPRD"/>
    <property type="match status" value="1"/>
</dbReference>
<keyword evidence="4" id="KW-1185">Reference proteome</keyword>
<organism evidence="3 4">
    <name type="scientific">Pseudomonas serbiensis</name>
    <dbReference type="NCBI Taxonomy" id="3064350"/>
    <lineage>
        <taxon>Bacteria</taxon>
        <taxon>Pseudomonadati</taxon>
        <taxon>Pseudomonadota</taxon>
        <taxon>Gammaproteobacteria</taxon>
        <taxon>Pseudomonadales</taxon>
        <taxon>Pseudomonadaceae</taxon>
        <taxon>Pseudomonas</taxon>
    </lineage>
</organism>
<evidence type="ECO:0000313" key="4">
    <source>
        <dbReference type="Proteomes" id="UP001223016"/>
    </source>
</evidence>
<dbReference type="EMBL" id="JAUQOO010000009">
    <property type="protein sequence ID" value="MDO7927742.1"/>
    <property type="molecule type" value="Genomic_DNA"/>
</dbReference>
<dbReference type="InterPro" id="IPR019110">
    <property type="entry name" value="Uncharacterised_RAQPRD"/>
</dbReference>
<dbReference type="NCBIfam" id="TIGR01690">
    <property type="entry name" value="ICE_RAQPRD"/>
    <property type="match status" value="1"/>
</dbReference>
<evidence type="ECO:0000256" key="1">
    <source>
        <dbReference type="SAM" id="MobiDB-lite"/>
    </source>
</evidence>
<name>A0ABT9CVE8_9PSED</name>
<reference evidence="3 4" key="1">
    <citation type="submission" date="2023-07" db="EMBL/GenBank/DDBJ databases">
        <title>Identification of four novel Pseudomonas species associated with bacterial leaf spot of cucurbits.</title>
        <authorList>
            <person name="Fullem K.R."/>
        </authorList>
    </citation>
    <scope>NUCLEOTIDE SEQUENCE [LARGE SCALE GENOMIC DNA]</scope>
    <source>
        <strain evidence="3 4">KFB 138</strain>
    </source>
</reference>
<protein>
    <submittedName>
        <fullName evidence="3">RAQPRD family integrative conjugative element protein</fullName>
    </submittedName>
</protein>